<comment type="caution">
    <text evidence="4">The sequence shown here is derived from an EMBL/GenBank/DDBJ whole genome shotgun (WGS) entry which is preliminary data.</text>
</comment>
<protein>
    <submittedName>
        <fullName evidence="4">Class II fructose-bisphosphate aldolase</fullName>
    </submittedName>
</protein>
<dbReference type="Gene3D" id="3.20.20.70">
    <property type="entry name" value="Aldolase class I"/>
    <property type="match status" value="1"/>
</dbReference>
<evidence type="ECO:0000313" key="4">
    <source>
        <dbReference type="EMBL" id="RJX41294.1"/>
    </source>
</evidence>
<feature type="binding site" evidence="2">
    <location>
        <begin position="228"/>
        <end position="231"/>
    </location>
    <ligand>
        <name>dihydroxyacetone phosphate</name>
        <dbReference type="ChEBI" id="CHEBI:57642"/>
    </ligand>
</feature>
<dbReference type="PANTHER" id="PTHR30304">
    <property type="entry name" value="D-TAGATOSE-1,6-BISPHOSPHATE ALDOLASE"/>
    <property type="match status" value="1"/>
</dbReference>
<evidence type="ECO:0000256" key="1">
    <source>
        <dbReference type="PIRSR" id="PIRSR001359-1"/>
    </source>
</evidence>
<feature type="binding site" evidence="3">
    <location>
        <position position="178"/>
    </location>
    <ligand>
        <name>Zn(2+)</name>
        <dbReference type="ChEBI" id="CHEBI:29105"/>
        <label>1</label>
        <note>catalytic</note>
    </ligand>
</feature>
<reference evidence="4 5" key="1">
    <citation type="submission" date="2018-09" db="EMBL/GenBank/DDBJ databases">
        <title>Paenibacillus aracenensis nov. sp. isolated from a cave in southern Spain.</title>
        <authorList>
            <person name="Jurado V."/>
            <person name="Gutierrez-Patricio S."/>
            <person name="Gonzalez-Pimentel J.L."/>
            <person name="Miller A.Z."/>
            <person name="Laiz L."/>
            <person name="Saiz-Jimenez C."/>
        </authorList>
    </citation>
    <scope>NUCLEOTIDE SEQUENCE [LARGE SCALE GENOMIC DNA]</scope>
    <source>
        <strain evidence="4 5">JCM 19203</strain>
    </source>
</reference>
<dbReference type="SUPFAM" id="SSF51569">
    <property type="entry name" value="Aldolase"/>
    <property type="match status" value="1"/>
</dbReference>
<feature type="binding site" evidence="3">
    <location>
        <position position="82"/>
    </location>
    <ligand>
        <name>Zn(2+)</name>
        <dbReference type="ChEBI" id="CHEBI:29105"/>
        <label>1</label>
        <note>catalytic</note>
    </ligand>
</feature>
<dbReference type="Proteomes" id="UP000267798">
    <property type="component" value="Unassembled WGS sequence"/>
</dbReference>
<dbReference type="GO" id="GO:0016832">
    <property type="term" value="F:aldehyde-lyase activity"/>
    <property type="evidence" value="ECO:0007669"/>
    <property type="project" value="InterPro"/>
</dbReference>
<comment type="cofactor">
    <cofactor evidence="3">
        <name>Zn(2+)</name>
        <dbReference type="ChEBI" id="CHEBI:29105"/>
    </cofactor>
    <text evidence="3">Binds 2 Zn(2+) ions per subunit. One is catalytic and the other provides a structural contribution.</text>
</comment>
<sequence length="283" mass="30345">MLIPTKEILLAAQREKKAVAAFNVFNLETVQASVQAAEEENRPVIIALGERYLPTVDLEGFAAMAIAIARKAAIPVALHLDHAYEKESIVRAIRCGFTSVMYDGSKYELGENIARTKDIADLAHMAGVSVEAEIGSVSRGAFSDEEEGDGRLTDPADAKRFVEETGVDFLAAAIGTVHGMYTGEPKIDLELLREIEAAVTIPLVLHGGSGTPDAIIAQAIESGICKVNVNTEVSLAAVSHLIRCASSAEAQRTHLSAIMADMQYTIAPVMKKFVKLLARQEQA</sequence>
<dbReference type="EMBL" id="QXQB01000001">
    <property type="protein sequence ID" value="RJX41294.1"/>
    <property type="molecule type" value="Genomic_DNA"/>
</dbReference>
<dbReference type="GO" id="GO:0005975">
    <property type="term" value="P:carbohydrate metabolic process"/>
    <property type="evidence" value="ECO:0007669"/>
    <property type="project" value="InterPro"/>
</dbReference>
<keyword evidence="3" id="KW-0479">Metal-binding</keyword>
<evidence type="ECO:0000256" key="3">
    <source>
        <dbReference type="PIRSR" id="PIRSR001359-3"/>
    </source>
</evidence>
<dbReference type="RefSeq" id="WP_120107635.1">
    <property type="nucleotide sequence ID" value="NZ_QXQB01000001.1"/>
</dbReference>
<dbReference type="CDD" id="cd00947">
    <property type="entry name" value="TBP_aldolase_IIB"/>
    <property type="match status" value="1"/>
</dbReference>
<dbReference type="AlphaFoldDB" id="A0A3A6Q632"/>
<dbReference type="GO" id="GO:0008270">
    <property type="term" value="F:zinc ion binding"/>
    <property type="evidence" value="ECO:0007669"/>
    <property type="project" value="InterPro"/>
</dbReference>
<dbReference type="PANTHER" id="PTHR30304:SF0">
    <property type="entry name" value="D-TAGATOSE-1,6-BISPHOSPHATE ALDOLASE SUBUNIT GATY-RELATED"/>
    <property type="match status" value="1"/>
</dbReference>
<name>A0A3A6Q632_9BACL</name>
<proteinExistence type="predicted"/>
<feature type="binding site" evidence="3">
    <location>
        <position position="206"/>
    </location>
    <ligand>
        <name>Zn(2+)</name>
        <dbReference type="ChEBI" id="CHEBI:29105"/>
        <label>1</label>
        <note>catalytic</note>
    </ligand>
</feature>
<accession>A0A3A6Q632</accession>
<feature type="binding site" evidence="2">
    <location>
        <position position="179"/>
    </location>
    <ligand>
        <name>dihydroxyacetone phosphate</name>
        <dbReference type="ChEBI" id="CHEBI:57642"/>
    </ligand>
</feature>
<gene>
    <name evidence="4" type="ORF">D3P09_04735</name>
</gene>
<organism evidence="4 5">
    <name type="scientific">Paenibacillus pinisoli</name>
    <dbReference type="NCBI Taxonomy" id="1276110"/>
    <lineage>
        <taxon>Bacteria</taxon>
        <taxon>Bacillati</taxon>
        <taxon>Bacillota</taxon>
        <taxon>Bacilli</taxon>
        <taxon>Bacillales</taxon>
        <taxon>Paenibacillaceae</taxon>
        <taxon>Paenibacillus</taxon>
    </lineage>
</organism>
<dbReference type="InterPro" id="IPR050246">
    <property type="entry name" value="Class_II_FBP_aldolase"/>
</dbReference>
<evidence type="ECO:0000313" key="5">
    <source>
        <dbReference type="Proteomes" id="UP000267798"/>
    </source>
</evidence>
<dbReference type="InterPro" id="IPR013785">
    <property type="entry name" value="Aldolase_TIM"/>
</dbReference>
<dbReference type="Pfam" id="PF01116">
    <property type="entry name" value="F_bP_aldolase"/>
    <property type="match status" value="1"/>
</dbReference>
<feature type="binding site" evidence="3">
    <location>
        <position position="133"/>
    </location>
    <ligand>
        <name>Zn(2+)</name>
        <dbReference type="ChEBI" id="CHEBI:29105"/>
        <label>2</label>
    </ligand>
</feature>
<dbReference type="InterPro" id="IPR000771">
    <property type="entry name" value="FBA_II"/>
</dbReference>
<dbReference type="NCBIfam" id="TIGR00167">
    <property type="entry name" value="cbbA"/>
    <property type="match status" value="1"/>
</dbReference>
<dbReference type="OrthoDB" id="9803995at2"/>
<evidence type="ECO:0000256" key="2">
    <source>
        <dbReference type="PIRSR" id="PIRSR001359-2"/>
    </source>
</evidence>
<feature type="binding site" evidence="3">
    <location>
        <position position="103"/>
    </location>
    <ligand>
        <name>Zn(2+)</name>
        <dbReference type="ChEBI" id="CHEBI:29105"/>
        <label>2</label>
    </ligand>
</feature>
<dbReference type="PIRSF" id="PIRSF001359">
    <property type="entry name" value="F_bP_aldolase_II"/>
    <property type="match status" value="1"/>
</dbReference>
<keyword evidence="3" id="KW-0862">Zinc</keyword>
<feature type="active site" description="Proton donor" evidence="1">
    <location>
        <position position="81"/>
    </location>
</feature>
<keyword evidence="5" id="KW-1185">Reference proteome</keyword>
<feature type="binding site" evidence="2">
    <location>
        <begin position="207"/>
        <end position="209"/>
    </location>
    <ligand>
        <name>dihydroxyacetone phosphate</name>
        <dbReference type="ChEBI" id="CHEBI:57642"/>
    </ligand>
</feature>